<comment type="subcellular location">
    <subcellularLocation>
        <location evidence="1">Cell projection</location>
        <location evidence="1">Cilium</location>
    </subcellularLocation>
</comment>
<gene>
    <name evidence="7" type="primary">LOC100210587</name>
</gene>
<evidence type="ECO:0000256" key="3">
    <source>
        <dbReference type="ARBA" id="ARBA00022737"/>
    </source>
</evidence>
<dbReference type="SUPFAM" id="SSF50978">
    <property type="entry name" value="WD40 repeat-like"/>
    <property type="match status" value="1"/>
</dbReference>
<dbReference type="InterPro" id="IPR011992">
    <property type="entry name" value="EF-hand-dom_pair"/>
</dbReference>
<evidence type="ECO:0000256" key="4">
    <source>
        <dbReference type="ARBA" id="ARBA00023273"/>
    </source>
</evidence>
<name>A0ABM4CNI9_HYDVU</name>
<dbReference type="InterPro" id="IPR036322">
    <property type="entry name" value="WD40_repeat_dom_sf"/>
</dbReference>
<dbReference type="PANTHER" id="PTHR13720:SF13">
    <property type="entry name" value="CILIA- AND FLAGELLA-ASSOCIATED PROTEIN 251"/>
    <property type="match status" value="1"/>
</dbReference>
<proteinExistence type="predicted"/>
<keyword evidence="2" id="KW-0853">WD repeat</keyword>
<evidence type="ECO:0000256" key="5">
    <source>
        <dbReference type="ARBA" id="ARBA00040994"/>
    </source>
</evidence>
<reference evidence="7" key="1">
    <citation type="submission" date="2025-08" db="UniProtKB">
        <authorList>
            <consortium name="RefSeq"/>
        </authorList>
    </citation>
    <scope>IDENTIFICATION</scope>
</reference>
<dbReference type="InterPro" id="IPR011047">
    <property type="entry name" value="Quinoprotein_ADH-like_sf"/>
</dbReference>
<keyword evidence="3" id="KW-0677">Repeat</keyword>
<dbReference type="InterPro" id="IPR015943">
    <property type="entry name" value="WD40/YVTN_repeat-like_dom_sf"/>
</dbReference>
<dbReference type="Gene3D" id="1.10.238.10">
    <property type="entry name" value="EF-hand"/>
    <property type="match status" value="1"/>
</dbReference>
<evidence type="ECO:0000256" key="1">
    <source>
        <dbReference type="ARBA" id="ARBA00004138"/>
    </source>
</evidence>
<dbReference type="PANTHER" id="PTHR13720">
    <property type="entry name" value="WD-40 REPEAT PROTEIN"/>
    <property type="match status" value="1"/>
</dbReference>
<keyword evidence="6" id="KW-1185">Reference proteome</keyword>
<keyword evidence="7" id="KW-0282">Flagellum</keyword>
<dbReference type="SMART" id="SM00320">
    <property type="entry name" value="WD40"/>
    <property type="match status" value="7"/>
</dbReference>
<dbReference type="Proteomes" id="UP001652625">
    <property type="component" value="Chromosome 10"/>
</dbReference>
<dbReference type="InterPro" id="IPR001680">
    <property type="entry name" value="WD40_rpt"/>
</dbReference>
<dbReference type="Gene3D" id="2.130.10.10">
    <property type="entry name" value="YVTN repeat-like/Quinoprotein amine dehydrogenase"/>
    <property type="match status" value="2"/>
</dbReference>
<organism evidence="6 7">
    <name type="scientific">Hydra vulgaris</name>
    <name type="common">Hydra</name>
    <name type="synonym">Hydra attenuata</name>
    <dbReference type="NCBI Taxonomy" id="6087"/>
    <lineage>
        <taxon>Eukaryota</taxon>
        <taxon>Metazoa</taxon>
        <taxon>Cnidaria</taxon>
        <taxon>Hydrozoa</taxon>
        <taxon>Hydroidolina</taxon>
        <taxon>Anthoathecata</taxon>
        <taxon>Aplanulata</taxon>
        <taxon>Hydridae</taxon>
        <taxon>Hydra</taxon>
    </lineage>
</organism>
<dbReference type="SUPFAM" id="SSF47473">
    <property type="entry name" value="EF-hand"/>
    <property type="match status" value="1"/>
</dbReference>
<keyword evidence="7" id="KW-0969">Cilium</keyword>
<dbReference type="RefSeq" id="XP_065663404.1">
    <property type="nucleotide sequence ID" value="XM_065807332.1"/>
</dbReference>
<evidence type="ECO:0000256" key="2">
    <source>
        <dbReference type="ARBA" id="ARBA00022574"/>
    </source>
</evidence>
<dbReference type="GeneID" id="100210587"/>
<sequence>MNVHQYLHFVMEKNKAQAEESFINLSTVLNLSWAFGINKNIPAINLSSGNKKIIFYAVAHTGILYDLVHNVQVLYQGHQNSISAICVSVDKKWLVTADIGPNSLLIVWDTFKRIPVRTIFNVDNGGVSFCVISSDAKYIAVLSSSEPQKLTIWSWTTESQVPIVTVCLSEKSSSTASELMTYLAFNNQDFRQLVCNNKSKITFVDWEKDGNVVLSSPMLSDKDFNTVIGNYKQTVLHPQSNQAFTATDNGSIIVWSQLKNGEWKALKVVNIQKDAITTLVLWNSSFLVTGDVTGKVKFYDTQLKFKTWFENLGINDSIIGISFTSDSDKNTSISSYKNLAEIESSFTVADFVITTNKSSYLYFKPEYNEVSFLRKESDKEIKTIACHFKDSLIAVGGLDGLLQIFDYQVKSLKNSKELNIGITALAYHPNGDYLAVGFENGNVELLNPITLEVEKNKDNVFSFNFVSESSIMKIVYSHNGRYFACSTSDKCVIVFQWNQQNSLWFYLGKSRAHYKEVMDLMFMPALDEDMARLFSLSLDRMLVEYDLINSFDSLKVLVSDRIEQEAVPLCFIPYPPIVKENFFIVANDAFKIKLFNSTTKMCRQTTLSPAYGSQVKKMVILPDTQGPHRYMAYITSDKVGLTILPFDGNPYKSMALIAHKQAHDVACSFDGKYLFTCGGSDPNVLMWVIDYSALEAASCLGGNGLTPFYSLLEGGQHGPLFSELEDYFYFCQIRSQGIDTMVPREVSSKISLSEVPFLMRALGFYPTEEEIENMINEVKFSEYVDTGKCMDSLDLEDFTKLYLNHRPAFGLQISQVEKAFKTVTHQDGGEYKIQKEQLIKLLQEKGEHLNESEFFDCIMSSTVNSDNILSTEEELRNYLPKEISFSTFIEKVLKFHELKVID</sequence>
<keyword evidence="4" id="KW-0966">Cell projection</keyword>
<protein>
    <recommendedName>
        <fullName evidence="5">Cilia- and flagella-associated protein 251</fullName>
    </recommendedName>
</protein>
<evidence type="ECO:0000313" key="7">
    <source>
        <dbReference type="RefSeq" id="XP_065663404.1"/>
    </source>
</evidence>
<evidence type="ECO:0000313" key="6">
    <source>
        <dbReference type="Proteomes" id="UP001652625"/>
    </source>
</evidence>
<dbReference type="Pfam" id="PF00400">
    <property type="entry name" value="WD40"/>
    <property type="match status" value="3"/>
</dbReference>
<dbReference type="InterPro" id="IPR050630">
    <property type="entry name" value="WD_repeat_EMAP"/>
</dbReference>
<dbReference type="SUPFAM" id="SSF50998">
    <property type="entry name" value="Quinoprotein alcohol dehydrogenase-like"/>
    <property type="match status" value="1"/>
</dbReference>
<accession>A0ABM4CNI9</accession>